<feature type="domain" description="Clr5" evidence="3">
    <location>
        <begin position="16"/>
        <end position="68"/>
    </location>
</feature>
<organism evidence="4 5">
    <name type="scientific">Endocarpon pusillum (strain Z07020 / HMAS-L-300199)</name>
    <name type="common">Lichen-forming fungus</name>
    <dbReference type="NCBI Taxonomy" id="1263415"/>
    <lineage>
        <taxon>Eukaryota</taxon>
        <taxon>Fungi</taxon>
        <taxon>Dikarya</taxon>
        <taxon>Ascomycota</taxon>
        <taxon>Pezizomycotina</taxon>
        <taxon>Eurotiomycetes</taxon>
        <taxon>Chaetothyriomycetidae</taxon>
        <taxon>Verrucariales</taxon>
        <taxon>Verrucariaceae</taxon>
        <taxon>Endocarpon</taxon>
    </lineage>
</organism>
<dbReference type="Gene3D" id="1.25.40.10">
    <property type="entry name" value="Tetratricopeptide repeat domain"/>
    <property type="match status" value="1"/>
</dbReference>
<keyword evidence="5" id="KW-1185">Reference proteome</keyword>
<reference evidence="5" key="1">
    <citation type="journal article" date="2014" name="BMC Genomics">
        <title>Genome characteristics reveal the impact of lichenization on lichen-forming fungus Endocarpon pusillum Hedwig (Verrucariales, Ascomycota).</title>
        <authorList>
            <person name="Wang Y.-Y."/>
            <person name="Liu B."/>
            <person name="Zhang X.-Y."/>
            <person name="Zhou Q.-M."/>
            <person name="Zhang T."/>
            <person name="Li H."/>
            <person name="Yu Y.-F."/>
            <person name="Zhang X.-L."/>
            <person name="Hao X.-Y."/>
            <person name="Wang M."/>
            <person name="Wang L."/>
            <person name="Wei J.-C."/>
        </authorList>
    </citation>
    <scope>NUCLEOTIDE SEQUENCE [LARGE SCALE GENOMIC DNA]</scope>
    <source>
        <strain evidence="5">Z07020 / HMAS-L-300199</strain>
    </source>
</reference>
<evidence type="ECO:0000256" key="1">
    <source>
        <dbReference type="PROSITE-ProRule" id="PRU00339"/>
    </source>
</evidence>
<evidence type="ECO:0000313" key="4">
    <source>
        <dbReference type="EMBL" id="ERF71434.1"/>
    </source>
</evidence>
<dbReference type="OrthoDB" id="539213at2759"/>
<evidence type="ECO:0000259" key="3">
    <source>
        <dbReference type="Pfam" id="PF14420"/>
    </source>
</evidence>
<sequence>MENRVVPTRSGVQYTPEQWAKKRDIITQLYATEGKSLREVKEHLRTKHDFRPTDRMYQRKLAQWGLEKKHKAPEMRAILRIARQRQAAGQHSVFRIRGRQIDIEEVLRYFKRRGEDPSTLDLPECAPPHTITVETPAPSPPPSLPPQMQSFGSIDDEDNPDETPSTTLDQPLIPYPTPETEYAFLWASDSSSDSSIRSDSVVSTPVVYSDGQVTLQLIPDNPSLAMPIDATLDFPYARYLLYWTQQFLGHIVPPTFYSEDGASQIIFKPWRRTLSTWARAISEGQELIRRGQEAEADKLRKRALASVRKHITNPSPITLLRYFEIICALCELDPHFLDVTLRHVFAEAGKYLYVNHPITALTRMFLDPRARPFRGPLAQQGIFKSLAILLETYRPRHPRMLYILDSQTQAHLDAQQYEAAIKSAELYLQRAELIVGENSFESCQAWRMLGDAHIKQNQLEKAATAYHKAFTLQAHLTSSKYRPAKEVKKDQSTIGVRTQRGLADIAKRRVQYPQARQHLEVALHMAREAFGEDDVLVQLVQKDLVALNVTQMTEAFAIMPPNIWPITNQRREPQLDNTLC</sequence>
<dbReference type="EMBL" id="KE721211">
    <property type="protein sequence ID" value="ERF71434.1"/>
    <property type="molecule type" value="Genomic_DNA"/>
</dbReference>
<gene>
    <name evidence="4" type="ORF">EPUS_06816</name>
</gene>
<dbReference type="PANTHER" id="PTHR38788:SF3">
    <property type="entry name" value="CLR5 DOMAIN-CONTAINING PROTEIN"/>
    <property type="match status" value="1"/>
</dbReference>
<dbReference type="InterPro" id="IPR019734">
    <property type="entry name" value="TPR_rpt"/>
</dbReference>
<feature type="repeat" description="TPR" evidence="1">
    <location>
        <begin position="443"/>
        <end position="476"/>
    </location>
</feature>
<dbReference type="RefSeq" id="XP_007802901.1">
    <property type="nucleotide sequence ID" value="XM_007804710.1"/>
</dbReference>
<dbReference type="SUPFAM" id="SSF48452">
    <property type="entry name" value="TPR-like"/>
    <property type="match status" value="1"/>
</dbReference>
<proteinExistence type="predicted"/>
<dbReference type="AlphaFoldDB" id="U1HQQ9"/>
<dbReference type="PANTHER" id="PTHR38788">
    <property type="entry name" value="CLR5 DOMAIN-CONTAINING PROTEIN"/>
    <property type="match status" value="1"/>
</dbReference>
<evidence type="ECO:0000313" key="5">
    <source>
        <dbReference type="Proteomes" id="UP000019373"/>
    </source>
</evidence>
<evidence type="ECO:0000256" key="2">
    <source>
        <dbReference type="SAM" id="MobiDB-lite"/>
    </source>
</evidence>
<accession>U1HQQ9</accession>
<dbReference type="InterPro" id="IPR011990">
    <property type="entry name" value="TPR-like_helical_dom_sf"/>
</dbReference>
<dbReference type="eggNOG" id="ENOG502SWPC">
    <property type="taxonomic scope" value="Eukaryota"/>
</dbReference>
<dbReference type="PROSITE" id="PS50005">
    <property type="entry name" value="TPR"/>
    <property type="match status" value="1"/>
</dbReference>
<dbReference type="Proteomes" id="UP000019373">
    <property type="component" value="Unassembled WGS sequence"/>
</dbReference>
<feature type="region of interest" description="Disordered" evidence="2">
    <location>
        <begin position="118"/>
        <end position="173"/>
    </location>
</feature>
<dbReference type="GeneID" id="19241706"/>
<protein>
    <recommendedName>
        <fullName evidence="3">Clr5 domain-containing protein</fullName>
    </recommendedName>
</protein>
<name>U1HQQ9_ENDPU</name>
<keyword evidence="1" id="KW-0802">TPR repeat</keyword>
<dbReference type="Pfam" id="PF14420">
    <property type="entry name" value="Clr5"/>
    <property type="match status" value="1"/>
</dbReference>
<dbReference type="InterPro" id="IPR025676">
    <property type="entry name" value="Clr5_dom"/>
</dbReference>
<dbReference type="HOGENOM" id="CLU_469313_0_0_1"/>